<organism evidence="1 2">
    <name type="scientific">Purpureocillium lilacinum</name>
    <name type="common">Paecilomyces lilacinus</name>
    <dbReference type="NCBI Taxonomy" id="33203"/>
    <lineage>
        <taxon>Eukaryota</taxon>
        <taxon>Fungi</taxon>
        <taxon>Dikarya</taxon>
        <taxon>Ascomycota</taxon>
        <taxon>Pezizomycotina</taxon>
        <taxon>Sordariomycetes</taxon>
        <taxon>Hypocreomycetidae</taxon>
        <taxon>Hypocreales</taxon>
        <taxon>Ophiocordycipitaceae</taxon>
        <taxon>Purpureocillium</taxon>
    </lineage>
</organism>
<gene>
    <name evidence="1" type="ORF">ACCO45_011984</name>
</gene>
<protein>
    <submittedName>
        <fullName evidence="1">Uncharacterized protein</fullName>
    </submittedName>
</protein>
<sequence length="151" mass="16305">MASIAQTSSSEPSLWRLTISEWHAWWSKDMNQVVLLPCKLGTFCKLELANSAFCKLELANSAFCKLELANSASLPPSHDHGGALADLIGRTRPSENALCMGLQGQISLYLAKQAKPAPRAGRAQRQSLDSTLSWKDAAGAPPTCIRPRVAT</sequence>
<accession>A0ACC4DD39</accession>
<name>A0ACC4DD39_PURLI</name>
<keyword evidence="2" id="KW-1185">Reference proteome</keyword>
<proteinExistence type="predicted"/>
<evidence type="ECO:0000313" key="1">
    <source>
        <dbReference type="EMBL" id="KAL3954028.1"/>
    </source>
</evidence>
<reference evidence="1" key="1">
    <citation type="submission" date="2024-12" db="EMBL/GenBank/DDBJ databases">
        <title>Comparative genomics and development of molecular markers within Purpureocillium lilacinum and among Purpureocillium species.</title>
        <authorList>
            <person name="Yeh Z.-Y."/>
            <person name="Ni N.-T."/>
            <person name="Lo P.-H."/>
            <person name="Mushyakhwo K."/>
            <person name="Lin C.-F."/>
            <person name="Nai Y.-S."/>
        </authorList>
    </citation>
    <scope>NUCLEOTIDE SEQUENCE</scope>
    <source>
        <strain evidence="1">NCHU-NPUST-175</strain>
    </source>
</reference>
<dbReference type="Proteomes" id="UP001638806">
    <property type="component" value="Unassembled WGS sequence"/>
</dbReference>
<dbReference type="EMBL" id="JBGNUJ010000011">
    <property type="protein sequence ID" value="KAL3954028.1"/>
    <property type="molecule type" value="Genomic_DNA"/>
</dbReference>
<comment type="caution">
    <text evidence="1">The sequence shown here is derived from an EMBL/GenBank/DDBJ whole genome shotgun (WGS) entry which is preliminary data.</text>
</comment>
<evidence type="ECO:0000313" key="2">
    <source>
        <dbReference type="Proteomes" id="UP001638806"/>
    </source>
</evidence>